<accession>A0ABT1L532</accession>
<name>A0ABT1L532_9GAMM</name>
<evidence type="ECO:0000313" key="1">
    <source>
        <dbReference type="EMBL" id="MCP8352289.1"/>
    </source>
</evidence>
<sequence length="262" mass="30261">MDKWVILHAGSRFSMILGKVLGKSVYMVDIDTLVNETQVHVSLGAQDQHAWSVNGHIISNFCERILFQEVFYRFDKSLRHYERQDKMYVQFCWQAYLLSLFSQTRLVLNPVTPQTLTVSQYQFPRLLAIAESKGLRVPRYEIGRKDKNGYLPVDSLWFHPYRKCTAPSIMNVSLDGAVWEIIRFVRYDAGFLVTWPALPGEVHEQLLQVCNDLGIYLGEAYFRVDIEWTFYGLCPQLQASDVDDDVLTEIAHCIRDLGNGVL</sequence>
<organism evidence="1 2">
    <name type="scientific">Candidatus Synchoanobacter obligatus</name>
    <dbReference type="NCBI Taxonomy" id="2919597"/>
    <lineage>
        <taxon>Bacteria</taxon>
        <taxon>Pseudomonadati</taxon>
        <taxon>Pseudomonadota</taxon>
        <taxon>Gammaproteobacteria</taxon>
        <taxon>Candidatus Comchoanobacterales</taxon>
        <taxon>Candidatus Comchoanobacteraceae</taxon>
        <taxon>Candidatus Synchoanobacter</taxon>
    </lineage>
</organism>
<dbReference type="EMBL" id="JAKUDN010000002">
    <property type="protein sequence ID" value="MCP8352289.1"/>
    <property type="molecule type" value="Genomic_DNA"/>
</dbReference>
<reference evidence="1 2" key="1">
    <citation type="journal article" date="2022" name="Nat. Microbiol.">
        <title>The microbiome of a bacterivorous marine choanoflagellate contains a resource-demanding obligate bacterial associate.</title>
        <authorList>
            <person name="Needham D.M."/>
            <person name="Poirier C."/>
            <person name="Bachy C."/>
            <person name="George E.E."/>
            <person name="Wilken S."/>
            <person name="Yung C.C.M."/>
            <person name="Limardo A.J."/>
            <person name="Morando M."/>
            <person name="Sudek L."/>
            <person name="Malmstrom R.R."/>
            <person name="Keeling P.J."/>
            <person name="Santoro A.E."/>
            <person name="Worden A.Z."/>
        </authorList>
    </citation>
    <scope>NUCLEOTIDE SEQUENCE [LARGE SCALE GENOMIC DNA]</scope>
    <source>
        <strain evidence="1 2">Comchoano-2</strain>
    </source>
</reference>
<comment type="caution">
    <text evidence="1">The sequence shown here is derived from an EMBL/GenBank/DDBJ whole genome shotgun (WGS) entry which is preliminary data.</text>
</comment>
<protein>
    <submittedName>
        <fullName evidence="1">Uncharacterized protein</fullName>
    </submittedName>
</protein>
<keyword evidence="2" id="KW-1185">Reference proteome</keyword>
<proteinExistence type="predicted"/>
<dbReference type="RefSeq" id="WP_258569395.1">
    <property type="nucleotide sequence ID" value="NZ_JAKUDN010000002.1"/>
</dbReference>
<dbReference type="Proteomes" id="UP001320768">
    <property type="component" value="Unassembled WGS sequence"/>
</dbReference>
<evidence type="ECO:0000313" key="2">
    <source>
        <dbReference type="Proteomes" id="UP001320768"/>
    </source>
</evidence>
<gene>
    <name evidence="1" type="ORF">MKS91_03180</name>
</gene>